<reference evidence="1 2" key="1">
    <citation type="submission" date="2023-03" db="EMBL/GenBank/DDBJ databases">
        <title>Novosphingobium cyanobacteriorum sp. nov., isolated from a eutrophic reservoir during the Microcystis bloom period.</title>
        <authorList>
            <person name="Kang M."/>
            <person name="Le V."/>
            <person name="Ko S.-R."/>
            <person name="Lee S.-A."/>
            <person name="Ahn C.-Y."/>
        </authorList>
    </citation>
    <scope>NUCLEOTIDE SEQUENCE [LARGE SCALE GENOMIC DNA]</scope>
    <source>
        <strain evidence="1 2">HBC54</strain>
    </source>
</reference>
<keyword evidence="2" id="KW-1185">Reference proteome</keyword>
<dbReference type="EMBL" id="JAROCY010000005">
    <property type="protein sequence ID" value="MDF8333055.1"/>
    <property type="molecule type" value="Genomic_DNA"/>
</dbReference>
<comment type="caution">
    <text evidence="1">The sequence shown here is derived from an EMBL/GenBank/DDBJ whole genome shotgun (WGS) entry which is preliminary data.</text>
</comment>
<dbReference type="RefSeq" id="WP_277276347.1">
    <property type="nucleotide sequence ID" value="NZ_JAROCY010000005.1"/>
</dbReference>
<organism evidence="1 2">
    <name type="scientific">Novosphingobium cyanobacteriorum</name>
    <dbReference type="NCBI Taxonomy" id="3024215"/>
    <lineage>
        <taxon>Bacteria</taxon>
        <taxon>Pseudomonadati</taxon>
        <taxon>Pseudomonadota</taxon>
        <taxon>Alphaproteobacteria</taxon>
        <taxon>Sphingomonadales</taxon>
        <taxon>Sphingomonadaceae</taxon>
        <taxon>Novosphingobium</taxon>
    </lineage>
</organism>
<proteinExistence type="predicted"/>
<protein>
    <submittedName>
        <fullName evidence="1">Uncharacterized protein</fullName>
    </submittedName>
</protein>
<sequence length="41" mass="4269">MKLFGKDFYRSLAIGFLIGTAAMGVSVGAKLHAQPVAFSAP</sequence>
<accession>A0ABT6CGJ7</accession>
<evidence type="ECO:0000313" key="1">
    <source>
        <dbReference type="EMBL" id="MDF8333055.1"/>
    </source>
</evidence>
<dbReference type="Proteomes" id="UP001222770">
    <property type="component" value="Unassembled WGS sequence"/>
</dbReference>
<evidence type="ECO:0000313" key="2">
    <source>
        <dbReference type="Proteomes" id="UP001222770"/>
    </source>
</evidence>
<gene>
    <name evidence="1" type="ORF">POM99_07575</name>
</gene>
<name>A0ABT6CGJ7_9SPHN</name>